<protein>
    <submittedName>
        <fullName evidence="2">Carboxymuconolactone decarboxylase family protein</fullName>
    </submittedName>
</protein>
<dbReference type="RefSeq" id="WP_343785465.1">
    <property type="nucleotide sequence ID" value="NZ_BAAAFH010000003.1"/>
</dbReference>
<dbReference type="InterPro" id="IPR003779">
    <property type="entry name" value="CMD-like"/>
</dbReference>
<sequence>MSTITNQEQRVNVKALEPNCWKLIIDIETYLAQTSLDKKLRELIKMRTSQINKCAFCIDLHTKDAIKLGESERRIFALSVWEESPLFTDKERAVLQFTEEITEIAKHGVREATYQAVKKYFSDQEIAQIIISVNHMNFLNRIAVSTKMVHPS</sequence>
<proteinExistence type="predicted"/>
<gene>
    <name evidence="2" type="ORF">GCM10009118_09730</name>
</gene>
<evidence type="ECO:0000313" key="2">
    <source>
        <dbReference type="EMBL" id="GAA0874565.1"/>
    </source>
</evidence>
<name>A0ABN1MNR8_9FLAO</name>
<dbReference type="SUPFAM" id="SSF69118">
    <property type="entry name" value="AhpD-like"/>
    <property type="match status" value="1"/>
</dbReference>
<dbReference type="PANTHER" id="PTHR34846">
    <property type="entry name" value="4-CARBOXYMUCONOLACTONE DECARBOXYLASE FAMILY PROTEIN (AFU_ORTHOLOGUE AFUA_6G11590)"/>
    <property type="match status" value="1"/>
</dbReference>
<dbReference type="EMBL" id="BAAAFH010000003">
    <property type="protein sequence ID" value="GAA0874565.1"/>
    <property type="molecule type" value="Genomic_DNA"/>
</dbReference>
<reference evidence="2 3" key="1">
    <citation type="journal article" date="2019" name="Int. J. Syst. Evol. Microbiol.">
        <title>The Global Catalogue of Microorganisms (GCM) 10K type strain sequencing project: providing services to taxonomists for standard genome sequencing and annotation.</title>
        <authorList>
            <consortium name="The Broad Institute Genomics Platform"/>
            <consortium name="The Broad Institute Genome Sequencing Center for Infectious Disease"/>
            <person name="Wu L."/>
            <person name="Ma J."/>
        </authorList>
    </citation>
    <scope>NUCLEOTIDE SEQUENCE [LARGE SCALE GENOMIC DNA]</scope>
    <source>
        <strain evidence="2 3">JCM 16083</strain>
    </source>
</reference>
<dbReference type="Pfam" id="PF02627">
    <property type="entry name" value="CMD"/>
    <property type="match status" value="1"/>
</dbReference>
<accession>A0ABN1MNR8</accession>
<dbReference type="NCBIfam" id="TIGR00778">
    <property type="entry name" value="ahpD_dom"/>
    <property type="match status" value="1"/>
</dbReference>
<dbReference type="Proteomes" id="UP001501126">
    <property type="component" value="Unassembled WGS sequence"/>
</dbReference>
<comment type="caution">
    <text evidence="2">The sequence shown here is derived from an EMBL/GenBank/DDBJ whole genome shotgun (WGS) entry which is preliminary data.</text>
</comment>
<dbReference type="InterPro" id="IPR029032">
    <property type="entry name" value="AhpD-like"/>
</dbReference>
<evidence type="ECO:0000259" key="1">
    <source>
        <dbReference type="Pfam" id="PF02627"/>
    </source>
</evidence>
<evidence type="ECO:0000313" key="3">
    <source>
        <dbReference type="Proteomes" id="UP001501126"/>
    </source>
</evidence>
<organism evidence="2 3">
    <name type="scientific">Wandonia haliotis</name>
    <dbReference type="NCBI Taxonomy" id="574963"/>
    <lineage>
        <taxon>Bacteria</taxon>
        <taxon>Pseudomonadati</taxon>
        <taxon>Bacteroidota</taxon>
        <taxon>Flavobacteriia</taxon>
        <taxon>Flavobacteriales</taxon>
        <taxon>Crocinitomicaceae</taxon>
        <taxon>Wandonia</taxon>
    </lineage>
</organism>
<dbReference type="InterPro" id="IPR004675">
    <property type="entry name" value="AhpD_core"/>
</dbReference>
<feature type="domain" description="Carboxymuconolactone decarboxylase-like" evidence="1">
    <location>
        <begin position="31"/>
        <end position="100"/>
    </location>
</feature>
<dbReference type="Gene3D" id="1.20.1290.10">
    <property type="entry name" value="AhpD-like"/>
    <property type="match status" value="1"/>
</dbReference>
<dbReference type="PANTHER" id="PTHR34846:SF10">
    <property type="entry name" value="CYTOPLASMIC PROTEIN"/>
    <property type="match status" value="1"/>
</dbReference>
<keyword evidence="3" id="KW-1185">Reference proteome</keyword>